<organism evidence="2 3">
    <name type="scientific">Candidatus Faecalibacterium gallistercoris</name>
    <dbReference type="NCBI Taxonomy" id="2838579"/>
    <lineage>
        <taxon>Bacteria</taxon>
        <taxon>Bacillati</taxon>
        <taxon>Bacillota</taxon>
        <taxon>Clostridia</taxon>
        <taxon>Eubacteriales</taxon>
        <taxon>Oscillospiraceae</taxon>
        <taxon>Faecalibacterium</taxon>
    </lineage>
</organism>
<accession>A0A9D2FH59</accession>
<comment type="caution">
    <text evidence="2">The sequence shown here is derived from an EMBL/GenBank/DDBJ whole genome shotgun (WGS) entry which is preliminary data.</text>
</comment>
<dbReference type="InterPro" id="IPR029052">
    <property type="entry name" value="Metallo-depent_PP-like"/>
</dbReference>
<dbReference type="InterPro" id="IPR004843">
    <property type="entry name" value="Calcineurin-like_PHP"/>
</dbReference>
<dbReference type="GO" id="GO:0016787">
    <property type="term" value="F:hydrolase activity"/>
    <property type="evidence" value="ECO:0007669"/>
    <property type="project" value="InterPro"/>
</dbReference>
<evidence type="ECO:0000313" key="3">
    <source>
        <dbReference type="Proteomes" id="UP000824065"/>
    </source>
</evidence>
<proteinExistence type="predicted"/>
<evidence type="ECO:0000259" key="1">
    <source>
        <dbReference type="Pfam" id="PF00149"/>
    </source>
</evidence>
<name>A0A9D2FH59_9FIRM</name>
<reference evidence="2" key="2">
    <citation type="submission" date="2021-04" db="EMBL/GenBank/DDBJ databases">
        <authorList>
            <person name="Gilroy R."/>
        </authorList>
    </citation>
    <scope>NUCLEOTIDE SEQUENCE</scope>
    <source>
        <strain evidence="2">ChiBcec16-3735</strain>
    </source>
</reference>
<evidence type="ECO:0000313" key="2">
    <source>
        <dbReference type="EMBL" id="HIZ58398.1"/>
    </source>
</evidence>
<sequence length="230" mass="26600">MIYITGDTHGELDRFKGKELRRLGKNDVLFVLGDFGFLWDGGKEERKRLDWLAKRPYTILFLDGTHENFEMLDALPLEEKFGGRVQPVGGNVYHVCRGSILELEGMSFLCFGGGESPDKEERDPGVNWWPREMPSDEEYAFCDANVEAHGFKVEYVLTHDAPSRFLDFTILPSGAGNRLHGYFDKLVEKMTYDKWLFGCYHRDTQLSPKVRCLFNDVVSVGEKKKSWWKR</sequence>
<dbReference type="EMBL" id="DXBJ01000050">
    <property type="protein sequence ID" value="HIZ58398.1"/>
    <property type="molecule type" value="Genomic_DNA"/>
</dbReference>
<dbReference type="SUPFAM" id="SSF56300">
    <property type="entry name" value="Metallo-dependent phosphatases"/>
    <property type="match status" value="1"/>
</dbReference>
<feature type="domain" description="Calcineurin-like phosphoesterase" evidence="1">
    <location>
        <begin position="2"/>
        <end position="163"/>
    </location>
</feature>
<dbReference type="Pfam" id="PF00149">
    <property type="entry name" value="Metallophos"/>
    <property type="match status" value="1"/>
</dbReference>
<gene>
    <name evidence="2" type="ORF">H9725_07450</name>
</gene>
<dbReference type="Proteomes" id="UP000824065">
    <property type="component" value="Unassembled WGS sequence"/>
</dbReference>
<protein>
    <submittedName>
        <fullName evidence="2">Metallophosphoesterase</fullName>
    </submittedName>
</protein>
<reference evidence="2" key="1">
    <citation type="journal article" date="2021" name="PeerJ">
        <title>Extensive microbial diversity within the chicken gut microbiome revealed by metagenomics and culture.</title>
        <authorList>
            <person name="Gilroy R."/>
            <person name="Ravi A."/>
            <person name="Getino M."/>
            <person name="Pursley I."/>
            <person name="Horton D.L."/>
            <person name="Alikhan N.F."/>
            <person name="Baker D."/>
            <person name="Gharbi K."/>
            <person name="Hall N."/>
            <person name="Watson M."/>
            <person name="Adriaenssens E.M."/>
            <person name="Foster-Nyarko E."/>
            <person name="Jarju S."/>
            <person name="Secka A."/>
            <person name="Antonio M."/>
            <person name="Oren A."/>
            <person name="Chaudhuri R.R."/>
            <person name="La Ragione R."/>
            <person name="Hildebrand F."/>
            <person name="Pallen M.J."/>
        </authorList>
    </citation>
    <scope>NUCLEOTIDE SEQUENCE</scope>
    <source>
        <strain evidence="2">ChiBcec16-3735</strain>
    </source>
</reference>
<dbReference type="AlphaFoldDB" id="A0A9D2FH59"/>
<dbReference type="Gene3D" id="3.60.21.10">
    <property type="match status" value="1"/>
</dbReference>